<feature type="transmembrane region" description="Helical" evidence="5">
    <location>
        <begin position="310"/>
        <end position="334"/>
    </location>
</feature>
<evidence type="ECO:0000313" key="7">
    <source>
        <dbReference type="EMBL" id="OWV32630.1"/>
    </source>
</evidence>
<feature type="transmembrane region" description="Helical" evidence="5">
    <location>
        <begin position="354"/>
        <end position="377"/>
    </location>
</feature>
<evidence type="ECO:0000313" key="8">
    <source>
        <dbReference type="Proteomes" id="UP000198462"/>
    </source>
</evidence>
<dbReference type="Pfam" id="PF12698">
    <property type="entry name" value="ABC2_membrane_3"/>
    <property type="match status" value="1"/>
</dbReference>
<evidence type="ECO:0000256" key="3">
    <source>
        <dbReference type="ARBA" id="ARBA00022989"/>
    </source>
</evidence>
<evidence type="ECO:0000256" key="4">
    <source>
        <dbReference type="ARBA" id="ARBA00023136"/>
    </source>
</evidence>
<evidence type="ECO:0000256" key="1">
    <source>
        <dbReference type="ARBA" id="ARBA00004141"/>
    </source>
</evidence>
<dbReference type="EMBL" id="NFZT01000001">
    <property type="protein sequence ID" value="OWV32630.1"/>
    <property type="molecule type" value="Genomic_DNA"/>
</dbReference>
<sequence length="499" mass="53051">MRPPGFLRAVAVIARRDVGATVMSRGFLVWLATPIIALGFGLLIGLLTGDDPEPAGPSNIAVIDAGGDFADWIEETARLERTRRRYDILRGRFQSIRAEDELPARLETPAALLTTSQLRALGSGDLERIESEHELGAGEAARALGLDRREPALTVVPAEGDPAGQAKRLMDPAAGRFGAVLLAREDGLTIYRASDATRIERVRVLANRAWERRAADRLGLSAQLDELQRSAPVMSVETLAAVAESGGPAPAAPRDRAAEALGTGATMILFMLISLLAGALLSNMVEEKGNKVIEILVASVPIPAIFAGKLIAMVIVSLIGIAVWGVIFGGGAALLLGQLPAGIIPDPARGWPEFAALVLGYFICAYLIFGAIFLGIGSLCSSIREVQTLSMPVTILQMVVLVVTLQAISADPGPFRAIASWFPLSAPYMMAARAAEGTALLPHLFAYAWLLLFAGGVIFVAARLFRYGVLRSGPPPSLKDLGMSMRVWLRGDVPRKVDS</sequence>
<protein>
    <recommendedName>
        <fullName evidence="6">ABC-2 type transporter transmembrane domain-containing protein</fullName>
    </recommendedName>
</protein>
<accession>A0A219B2Q7</accession>
<evidence type="ECO:0000256" key="2">
    <source>
        <dbReference type="ARBA" id="ARBA00022692"/>
    </source>
</evidence>
<reference evidence="8" key="1">
    <citation type="submission" date="2017-05" db="EMBL/GenBank/DDBJ databases">
        <authorList>
            <person name="Lin X."/>
        </authorList>
    </citation>
    <scope>NUCLEOTIDE SEQUENCE [LARGE SCALE GENOMIC DNA]</scope>
    <source>
        <strain evidence="8">JLT2012</strain>
    </source>
</reference>
<dbReference type="OrthoDB" id="7388589at2"/>
<keyword evidence="4 5" id="KW-0472">Membrane</keyword>
<evidence type="ECO:0000256" key="5">
    <source>
        <dbReference type="SAM" id="Phobius"/>
    </source>
</evidence>
<dbReference type="GO" id="GO:0016020">
    <property type="term" value="C:membrane"/>
    <property type="evidence" value="ECO:0007669"/>
    <property type="project" value="UniProtKB-SubCell"/>
</dbReference>
<organism evidence="7 8">
    <name type="scientific">Pacificimonas flava</name>
    <dbReference type="NCBI Taxonomy" id="1234595"/>
    <lineage>
        <taxon>Bacteria</taxon>
        <taxon>Pseudomonadati</taxon>
        <taxon>Pseudomonadota</taxon>
        <taxon>Alphaproteobacteria</taxon>
        <taxon>Sphingomonadales</taxon>
        <taxon>Sphingosinicellaceae</taxon>
        <taxon>Pacificimonas</taxon>
    </lineage>
</organism>
<feature type="transmembrane region" description="Helical" evidence="5">
    <location>
        <begin position="444"/>
        <end position="465"/>
    </location>
</feature>
<comment type="caution">
    <text evidence="7">The sequence shown here is derived from an EMBL/GenBank/DDBJ whole genome shotgun (WGS) entry which is preliminary data.</text>
</comment>
<keyword evidence="2 5" id="KW-0812">Transmembrane</keyword>
<dbReference type="InterPro" id="IPR013525">
    <property type="entry name" value="ABC2_TM"/>
</dbReference>
<dbReference type="GO" id="GO:0140359">
    <property type="term" value="F:ABC-type transporter activity"/>
    <property type="evidence" value="ECO:0007669"/>
    <property type="project" value="InterPro"/>
</dbReference>
<keyword evidence="8" id="KW-1185">Reference proteome</keyword>
<feature type="domain" description="ABC-2 type transporter transmembrane" evidence="6">
    <location>
        <begin position="265"/>
        <end position="462"/>
    </location>
</feature>
<dbReference type="Proteomes" id="UP000198462">
    <property type="component" value="Unassembled WGS sequence"/>
</dbReference>
<gene>
    <name evidence="7" type="ORF">B5C34_03640</name>
</gene>
<evidence type="ECO:0000259" key="6">
    <source>
        <dbReference type="Pfam" id="PF12698"/>
    </source>
</evidence>
<dbReference type="RefSeq" id="WP_088711423.1">
    <property type="nucleotide sequence ID" value="NZ_NFZT01000001.1"/>
</dbReference>
<feature type="transmembrane region" description="Helical" evidence="5">
    <location>
        <begin position="260"/>
        <end position="281"/>
    </location>
</feature>
<comment type="subcellular location">
    <subcellularLocation>
        <location evidence="1">Membrane</location>
        <topology evidence="1">Multi-pass membrane protein</topology>
    </subcellularLocation>
</comment>
<feature type="transmembrane region" description="Helical" evidence="5">
    <location>
        <begin position="389"/>
        <end position="408"/>
    </location>
</feature>
<dbReference type="PANTHER" id="PTHR43471">
    <property type="entry name" value="ABC TRANSPORTER PERMEASE"/>
    <property type="match status" value="1"/>
</dbReference>
<keyword evidence="3 5" id="KW-1133">Transmembrane helix</keyword>
<name>A0A219B2Q7_9SPHN</name>
<proteinExistence type="predicted"/>
<feature type="transmembrane region" description="Helical" evidence="5">
    <location>
        <begin position="27"/>
        <end position="47"/>
    </location>
</feature>
<dbReference type="AlphaFoldDB" id="A0A219B2Q7"/>